<dbReference type="RefSeq" id="WP_101271612.1">
    <property type="nucleotide sequence ID" value="NZ_NWTK01000025.1"/>
</dbReference>
<keyword evidence="1" id="KW-0472">Membrane</keyword>
<protein>
    <recommendedName>
        <fullName evidence="4">DUF340 domain-containing protein</fullName>
    </recommendedName>
</protein>
<evidence type="ECO:0008006" key="4">
    <source>
        <dbReference type="Google" id="ProtNLM"/>
    </source>
</evidence>
<feature type="transmembrane region" description="Helical" evidence="1">
    <location>
        <begin position="135"/>
        <end position="160"/>
    </location>
</feature>
<dbReference type="EMBL" id="NWTK01000025">
    <property type="protein sequence ID" value="PKR48040.1"/>
    <property type="molecule type" value="Genomic_DNA"/>
</dbReference>
<feature type="transmembrane region" description="Helical" evidence="1">
    <location>
        <begin position="47"/>
        <end position="68"/>
    </location>
</feature>
<evidence type="ECO:0000313" key="3">
    <source>
        <dbReference type="Proteomes" id="UP000233597"/>
    </source>
</evidence>
<dbReference type="Proteomes" id="UP000233597">
    <property type="component" value="Unassembled WGS sequence"/>
</dbReference>
<dbReference type="OrthoDB" id="6443879at2"/>
<evidence type="ECO:0000256" key="1">
    <source>
        <dbReference type="SAM" id="Phobius"/>
    </source>
</evidence>
<sequence length="162" mass="16836">MMEKTELDILPENTPVTIGVAACGLVIAGVIALIANYVATGTSPLDALPGMALLIILSLVGLGLGRVCPFYLPDIAWITFVTIVVTLPFMPTAPFVAQYVGKVGFLPLATAVLAYAGFALSPGEFKVARKSGWKIVIVAFCVMLGTFLGSAIIAHITLAITG</sequence>
<proteinExistence type="predicted"/>
<gene>
    <name evidence="2" type="ORF">COO20_25150</name>
</gene>
<accession>A0A2N3KBX6</accession>
<evidence type="ECO:0000313" key="2">
    <source>
        <dbReference type="EMBL" id="PKR48040.1"/>
    </source>
</evidence>
<keyword evidence="1" id="KW-0812">Transmembrane</keyword>
<organism evidence="2 3">
    <name type="scientific">Thalassospira marina</name>
    <dbReference type="NCBI Taxonomy" id="2048283"/>
    <lineage>
        <taxon>Bacteria</taxon>
        <taxon>Pseudomonadati</taxon>
        <taxon>Pseudomonadota</taxon>
        <taxon>Alphaproteobacteria</taxon>
        <taxon>Rhodospirillales</taxon>
        <taxon>Thalassospiraceae</taxon>
        <taxon>Thalassospira</taxon>
    </lineage>
</organism>
<feature type="transmembrane region" description="Helical" evidence="1">
    <location>
        <begin position="75"/>
        <end position="97"/>
    </location>
</feature>
<feature type="transmembrane region" description="Helical" evidence="1">
    <location>
        <begin position="16"/>
        <end position="35"/>
    </location>
</feature>
<keyword evidence="1" id="KW-1133">Transmembrane helix</keyword>
<dbReference type="AlphaFoldDB" id="A0A2N3KBX6"/>
<comment type="caution">
    <text evidence="2">The sequence shown here is derived from an EMBL/GenBank/DDBJ whole genome shotgun (WGS) entry which is preliminary data.</text>
</comment>
<name>A0A2N3KBX6_9PROT</name>
<dbReference type="PROSITE" id="PS51257">
    <property type="entry name" value="PROKAR_LIPOPROTEIN"/>
    <property type="match status" value="1"/>
</dbReference>
<feature type="transmembrane region" description="Helical" evidence="1">
    <location>
        <begin position="103"/>
        <end position="123"/>
    </location>
</feature>
<reference evidence="2 3" key="1">
    <citation type="submission" date="2017-09" db="EMBL/GenBank/DDBJ databases">
        <title>Biodiversity and function of Thalassospira species in the particle-attached aromatic-hydrocarbon-degrading consortia from the surface seawater of the South China Sea.</title>
        <authorList>
            <person name="Dong C."/>
            <person name="Liu R."/>
            <person name="Shao Z."/>
        </authorList>
    </citation>
    <scope>NUCLEOTIDE SEQUENCE [LARGE SCALE GENOMIC DNA]</scope>
    <source>
        <strain evidence="2 3">CSC1P2</strain>
    </source>
</reference>